<proteinExistence type="predicted"/>
<dbReference type="EMBL" id="QCXX01000004">
    <property type="protein sequence ID" value="PUV23370.1"/>
    <property type="molecule type" value="Genomic_DNA"/>
</dbReference>
<accession>A0A363NRM7</accession>
<feature type="region of interest" description="Disordered" evidence="1">
    <location>
        <begin position="238"/>
        <end position="260"/>
    </location>
</feature>
<reference evidence="2 3" key="1">
    <citation type="submission" date="2018-04" db="EMBL/GenBank/DDBJ databases">
        <title>Sphingobacterium sp. M46 Genome.</title>
        <authorList>
            <person name="Cheng J."/>
            <person name="Li Y."/>
        </authorList>
    </citation>
    <scope>NUCLEOTIDE SEQUENCE [LARGE SCALE GENOMIC DNA]</scope>
    <source>
        <strain evidence="2 3">M46</strain>
    </source>
</reference>
<gene>
    <name evidence="2" type="ORF">DCO56_15690</name>
</gene>
<dbReference type="Proteomes" id="UP000250831">
    <property type="component" value="Unassembled WGS sequence"/>
</dbReference>
<evidence type="ECO:0000313" key="2">
    <source>
        <dbReference type="EMBL" id="PUV23370.1"/>
    </source>
</evidence>
<sequence length="260" mass="29964">MKKSSGTGKKERKRGDAYDLSENSKLTGRDFTYNSNLASRLYQILKPMLRAACERTTYLRLQNALYAAVRNDREHELGSLRLGYGAVLPLKGFRYSKRVSWSNFFMNHPVAHFDEAQQRIRVQLPLAGLRKFDLIHERLAKIDIKIYCVVIQLDDRHTIFYHVSKTLELRKEDHKVDRGITFTLEDSKDAVILCLGIVRCWLTSPDGCDEFMSNNSTLMTGEVFDAFLIREGKETIFPDEKSDKLPPPILPGDDDEVDWD</sequence>
<evidence type="ECO:0000256" key="1">
    <source>
        <dbReference type="SAM" id="MobiDB-lite"/>
    </source>
</evidence>
<protein>
    <submittedName>
        <fullName evidence="2">Uncharacterized protein</fullName>
    </submittedName>
</protein>
<organism evidence="2 3">
    <name type="scientific">Sphingobacterium athyrii</name>
    <dbReference type="NCBI Taxonomy" id="2152717"/>
    <lineage>
        <taxon>Bacteria</taxon>
        <taxon>Pseudomonadati</taxon>
        <taxon>Bacteroidota</taxon>
        <taxon>Sphingobacteriia</taxon>
        <taxon>Sphingobacteriales</taxon>
        <taxon>Sphingobacteriaceae</taxon>
        <taxon>Sphingobacterium</taxon>
    </lineage>
</organism>
<dbReference type="OrthoDB" id="702434at2"/>
<comment type="caution">
    <text evidence="2">The sequence shown here is derived from an EMBL/GenBank/DDBJ whole genome shotgun (WGS) entry which is preliminary data.</text>
</comment>
<name>A0A363NRM7_9SPHI</name>
<dbReference type="AlphaFoldDB" id="A0A363NRM7"/>
<dbReference type="RefSeq" id="WP_108634720.1">
    <property type="nucleotide sequence ID" value="NZ_QCXX01000004.1"/>
</dbReference>
<evidence type="ECO:0000313" key="3">
    <source>
        <dbReference type="Proteomes" id="UP000250831"/>
    </source>
</evidence>
<keyword evidence="3" id="KW-1185">Reference proteome</keyword>